<evidence type="ECO:0000313" key="4">
    <source>
        <dbReference type="Proteomes" id="UP000494206"/>
    </source>
</evidence>
<keyword evidence="1" id="KW-1133">Transmembrane helix</keyword>
<keyword evidence="4" id="KW-1185">Reference proteome</keyword>
<feature type="transmembrane region" description="Helical" evidence="1">
    <location>
        <begin position="307"/>
        <end position="328"/>
    </location>
</feature>
<name>A0A8S1FCV3_9PELO</name>
<organism evidence="3 4">
    <name type="scientific">Caenorhabditis bovis</name>
    <dbReference type="NCBI Taxonomy" id="2654633"/>
    <lineage>
        <taxon>Eukaryota</taxon>
        <taxon>Metazoa</taxon>
        <taxon>Ecdysozoa</taxon>
        <taxon>Nematoda</taxon>
        <taxon>Chromadorea</taxon>
        <taxon>Rhabditida</taxon>
        <taxon>Rhabditina</taxon>
        <taxon>Rhabditomorpha</taxon>
        <taxon>Rhabditoidea</taxon>
        <taxon>Rhabditidae</taxon>
        <taxon>Peloderinae</taxon>
        <taxon>Caenorhabditis</taxon>
    </lineage>
</organism>
<dbReference type="InterPro" id="IPR006621">
    <property type="entry name" value="Nose-resist-to-fluoxetine_N"/>
</dbReference>
<dbReference type="GO" id="GO:0016747">
    <property type="term" value="F:acyltransferase activity, transferring groups other than amino-acyl groups"/>
    <property type="evidence" value="ECO:0007669"/>
    <property type="project" value="InterPro"/>
</dbReference>
<comment type="caution">
    <text evidence="3">The sequence shown here is derived from an EMBL/GenBank/DDBJ whole genome shotgun (WGS) entry which is preliminary data.</text>
</comment>
<evidence type="ECO:0000256" key="1">
    <source>
        <dbReference type="SAM" id="Phobius"/>
    </source>
</evidence>
<dbReference type="PANTHER" id="PTHR11161">
    <property type="entry name" value="O-ACYLTRANSFERASE"/>
    <property type="match status" value="1"/>
</dbReference>
<feature type="transmembrane region" description="Helical" evidence="1">
    <location>
        <begin position="386"/>
        <end position="417"/>
    </location>
</feature>
<keyword evidence="1" id="KW-0472">Membrane</keyword>
<evidence type="ECO:0000259" key="2">
    <source>
        <dbReference type="SMART" id="SM00703"/>
    </source>
</evidence>
<dbReference type="SMART" id="SM00703">
    <property type="entry name" value="NRF"/>
    <property type="match status" value="1"/>
</dbReference>
<feature type="transmembrane region" description="Helical" evidence="1">
    <location>
        <begin position="156"/>
        <end position="178"/>
    </location>
</feature>
<dbReference type="Proteomes" id="UP000494206">
    <property type="component" value="Unassembled WGS sequence"/>
</dbReference>
<feature type="transmembrane region" description="Helical" evidence="1">
    <location>
        <begin position="513"/>
        <end position="534"/>
    </location>
</feature>
<dbReference type="InterPro" id="IPR002656">
    <property type="entry name" value="Acyl_transf_3_dom"/>
</dbReference>
<feature type="transmembrane region" description="Helical" evidence="1">
    <location>
        <begin position="262"/>
        <end position="286"/>
    </location>
</feature>
<sequence>MGKKLVECSKMKNPQECKFLTDPAFNDNIYSLYQLDSFGKLPGDILGMNKIWMGDYDECMDVGNPKDPDYKTQFCWAHLNVPLGSVLKSKTPTKSVGSTCGEGKPADIKTNVCMPRSCSENDLLAILNNIPHKLAMKGFKSVCEVTCRPTSFNFDLPFWCMTIVLTIVLSLCVSATLFDQYIQKRFGEAHPKKLRYWLAFSFLTNGQNLLRTSRNPNVLKGVECIRFLSFTWVVSGHLWGYFGFADNPLAVVDIFSSIEYEVWINAFFSVDTFFFLSGLMLAYSFLPKLTLRKAMNPNTWLIFYVHRFLRLTPAYISFIFFYATYGLLSDFGPNGLSKVQDMKNCRTLWWKNILYVNNLIEPRRTCLSVTWYMATDTQMYLLSPLFLIPFLFGTTFGFLAILIGLVLSTAITYYLFFRYDLPPTLLRVYMTGNIELIHQLQDFVYAASYVRIPPFLIGIGMGYVMWKTRNVKIRMNLFVSTLFWCISTIICTSSIFSLHWFNRGDEWTTFQRATYYAFSRLLWSVGLSWLVFAINRGQSGLIGKFMSLNFWNPLGKLAFCGYLCHIMIIGTFLNMQKAPLHFSGAFQTYFSNLVPIVFMTTLFALFWSLMFEMPFARLEGYFLQQLMGVPRRNEKDEKQIVECTKI</sequence>
<dbReference type="InterPro" id="IPR052728">
    <property type="entry name" value="O2_lipid_transport_reg"/>
</dbReference>
<proteinExistence type="predicted"/>
<protein>
    <recommendedName>
        <fullName evidence="2">Nose resistant-to-fluoxetine protein N-terminal domain-containing protein</fullName>
    </recommendedName>
</protein>
<feature type="transmembrane region" description="Helical" evidence="1">
    <location>
        <begin position="554"/>
        <end position="573"/>
    </location>
</feature>
<dbReference type="Pfam" id="PF01757">
    <property type="entry name" value="Acyl_transf_3"/>
    <property type="match status" value="1"/>
</dbReference>
<dbReference type="EMBL" id="CADEPM010000008">
    <property type="protein sequence ID" value="CAB3409522.1"/>
    <property type="molecule type" value="Genomic_DNA"/>
</dbReference>
<dbReference type="Pfam" id="PF20146">
    <property type="entry name" value="NRF"/>
    <property type="match status" value="1"/>
</dbReference>
<feature type="transmembrane region" description="Helical" evidence="1">
    <location>
        <begin position="477"/>
        <end position="501"/>
    </location>
</feature>
<reference evidence="3 4" key="1">
    <citation type="submission" date="2020-04" db="EMBL/GenBank/DDBJ databases">
        <authorList>
            <person name="Laetsch R D."/>
            <person name="Stevens L."/>
            <person name="Kumar S."/>
            <person name="Blaxter L. M."/>
        </authorList>
    </citation>
    <scope>NUCLEOTIDE SEQUENCE [LARGE SCALE GENOMIC DNA]</scope>
</reference>
<dbReference type="OrthoDB" id="207378at2759"/>
<feature type="domain" description="Nose resistant-to-fluoxetine protein N-terminal" evidence="2">
    <location>
        <begin position="14"/>
        <end position="149"/>
    </location>
</feature>
<evidence type="ECO:0000313" key="3">
    <source>
        <dbReference type="EMBL" id="CAB3409522.1"/>
    </source>
</evidence>
<feature type="transmembrane region" description="Helical" evidence="1">
    <location>
        <begin position="224"/>
        <end position="242"/>
    </location>
</feature>
<dbReference type="AlphaFoldDB" id="A0A8S1FCV3"/>
<dbReference type="PANTHER" id="PTHR11161:SF0">
    <property type="entry name" value="O-ACYLTRANSFERASE LIKE PROTEIN"/>
    <property type="match status" value="1"/>
</dbReference>
<accession>A0A8S1FCV3</accession>
<keyword evidence="1" id="KW-0812">Transmembrane</keyword>
<gene>
    <name evidence="3" type="ORF">CBOVIS_LOCUS11165</name>
</gene>
<feature type="transmembrane region" description="Helical" evidence="1">
    <location>
        <begin position="593"/>
        <end position="611"/>
    </location>
</feature>